<dbReference type="Proteomes" id="UP001482620">
    <property type="component" value="Unassembled WGS sequence"/>
</dbReference>
<name>A0ABV0UL65_9TELE</name>
<protein>
    <submittedName>
        <fullName evidence="2">Uncharacterized protein</fullName>
    </submittedName>
</protein>
<proteinExistence type="predicted"/>
<feature type="region of interest" description="Disordered" evidence="1">
    <location>
        <begin position="46"/>
        <end position="69"/>
    </location>
</feature>
<evidence type="ECO:0000313" key="2">
    <source>
        <dbReference type="EMBL" id="MEQ2245875.1"/>
    </source>
</evidence>
<evidence type="ECO:0000256" key="1">
    <source>
        <dbReference type="SAM" id="MobiDB-lite"/>
    </source>
</evidence>
<comment type="caution">
    <text evidence="2">The sequence shown here is derived from an EMBL/GenBank/DDBJ whole genome shotgun (WGS) entry which is preliminary data.</text>
</comment>
<feature type="compositionally biased region" description="Basic and acidic residues" evidence="1">
    <location>
        <begin position="56"/>
        <end position="69"/>
    </location>
</feature>
<organism evidence="2 3">
    <name type="scientific">Ilyodon furcidens</name>
    <name type="common">goldbreast splitfin</name>
    <dbReference type="NCBI Taxonomy" id="33524"/>
    <lineage>
        <taxon>Eukaryota</taxon>
        <taxon>Metazoa</taxon>
        <taxon>Chordata</taxon>
        <taxon>Craniata</taxon>
        <taxon>Vertebrata</taxon>
        <taxon>Euteleostomi</taxon>
        <taxon>Actinopterygii</taxon>
        <taxon>Neopterygii</taxon>
        <taxon>Teleostei</taxon>
        <taxon>Neoteleostei</taxon>
        <taxon>Acanthomorphata</taxon>
        <taxon>Ovalentaria</taxon>
        <taxon>Atherinomorphae</taxon>
        <taxon>Cyprinodontiformes</taxon>
        <taxon>Goodeidae</taxon>
        <taxon>Ilyodon</taxon>
    </lineage>
</organism>
<keyword evidence="3" id="KW-1185">Reference proteome</keyword>
<sequence>MMSQQFSVRQGKSKAFFTAAVTEKSSDIKSTSEKQAEIIHEKAEAGLRRQGLGKSSEVREQKQGRPEIRNCVRNRQGRRICGTNVRSEHGDQVRTWKERWTSTGKELSKIWQRAVARRA</sequence>
<accession>A0ABV0UL65</accession>
<dbReference type="EMBL" id="JAHRIQ010074784">
    <property type="protein sequence ID" value="MEQ2245875.1"/>
    <property type="molecule type" value="Genomic_DNA"/>
</dbReference>
<evidence type="ECO:0000313" key="3">
    <source>
        <dbReference type="Proteomes" id="UP001482620"/>
    </source>
</evidence>
<reference evidence="2 3" key="1">
    <citation type="submission" date="2021-06" db="EMBL/GenBank/DDBJ databases">
        <authorList>
            <person name="Palmer J.M."/>
        </authorList>
    </citation>
    <scope>NUCLEOTIDE SEQUENCE [LARGE SCALE GENOMIC DNA]</scope>
    <source>
        <strain evidence="3">if_2019</strain>
        <tissue evidence="2">Muscle</tissue>
    </source>
</reference>
<gene>
    <name evidence="2" type="ORF">ILYODFUR_032437</name>
</gene>